<evidence type="ECO:0000256" key="9">
    <source>
        <dbReference type="ARBA" id="ARBA00022840"/>
    </source>
</evidence>
<dbReference type="Pfam" id="PF02706">
    <property type="entry name" value="Wzz"/>
    <property type="match status" value="1"/>
</dbReference>
<evidence type="ECO:0000259" key="15">
    <source>
        <dbReference type="Pfam" id="PF02706"/>
    </source>
</evidence>
<dbReference type="OrthoDB" id="9808257at2"/>
<keyword evidence="10 14" id="KW-1133">Transmembrane helix</keyword>
<evidence type="ECO:0000256" key="4">
    <source>
        <dbReference type="ARBA" id="ARBA00022519"/>
    </source>
</evidence>
<evidence type="ECO:0000259" key="17">
    <source>
        <dbReference type="Pfam" id="PF13807"/>
    </source>
</evidence>
<keyword evidence="7" id="KW-0547">Nucleotide-binding</keyword>
<dbReference type="AlphaFoldDB" id="A0A158KZ81"/>
<sequence length="769" mass="83770">MTKGFDESAASGRAESVDTPTESYRRFLTSNYKLIVATAFIVGCVASEYALLASPIYQTSMLLQVQEPPESSSRSSLDDISSLFAVKPRAATEIQKITSRSILDAAVAPMHLDISLEPRRDILTRAQSKLTAAWRRINGDAEASDVHRGSASVAELPASLRNKAFEVVSDGNGRYRLVTPDGETFKGSVATLETFSSKRGTISLKIDTLPGDAGQVFVLRRFSLSTIVENLQQGLRVTERGKESNIVSVSLEGKDPAFIQKVLHAIGTTYVLSEEARKSSDAQKSMEALSKELPVLRSQIESSEYRFSRFKNETGSLNLSEQASIVIKQLADVQAKITDLQVQREELLRRFTKGDSTVLAIDRQITTLSVRATKLESEARMLPELEQRAVQLSRDISVNNQLYAGLLANMQQLRFIKAGRVNEVRLVDDAMLPEKPIKPWRWLIVAVGVLGGSFLGMVLALARKALSGKIDDPDEIERRTGLPVFARGPFGDMPRDAFHRRGIDESHEHATTPSRSNFPPNESLRRFAAIFEHKMHETGSHIALFSGVNARTGTSYVAVHVASQLARGGARVLLIDADARTSNLSPRRNVSPAPGLYDFIAGRSTFEQAVRTGSEGNFDFLPSGIRSDSALASLSRDALQRSLGSVSDRYQYVILDGAPVLSAAETLVMAQQAGCVFVVGRSNFSRITSLVACVRAFESVGVQITGAVLSTRFAKKRYGPRFSVRRAEFSKTAGSTRGSSVAFGGASLAAQREAIRDGITHGPSGLHET</sequence>
<dbReference type="EMBL" id="FCOM02000072">
    <property type="protein sequence ID" value="SAL86417.1"/>
    <property type="molecule type" value="Genomic_DNA"/>
</dbReference>
<evidence type="ECO:0000259" key="16">
    <source>
        <dbReference type="Pfam" id="PF13614"/>
    </source>
</evidence>
<evidence type="ECO:0000256" key="8">
    <source>
        <dbReference type="ARBA" id="ARBA00022777"/>
    </source>
</evidence>
<protein>
    <submittedName>
        <fullName evidence="18">Exopolysaccharide transport family protein</fullName>
    </submittedName>
</protein>
<dbReference type="Pfam" id="PF13614">
    <property type="entry name" value="AAA_31"/>
    <property type="match status" value="1"/>
</dbReference>
<keyword evidence="8" id="KW-0418">Kinase</keyword>
<evidence type="ECO:0000256" key="11">
    <source>
        <dbReference type="ARBA" id="ARBA00023136"/>
    </source>
</evidence>
<keyword evidence="12" id="KW-0829">Tyrosine-protein kinase</keyword>
<feature type="domain" description="Polysaccharide chain length determinant N-terminal" evidence="15">
    <location>
        <begin position="28"/>
        <end position="107"/>
    </location>
</feature>
<dbReference type="InterPro" id="IPR025669">
    <property type="entry name" value="AAA_dom"/>
</dbReference>
<evidence type="ECO:0000256" key="13">
    <source>
        <dbReference type="ARBA" id="ARBA00053015"/>
    </source>
</evidence>
<dbReference type="PANTHER" id="PTHR32309:SF32">
    <property type="entry name" value="TYROSINE-PROTEIN KINASE ETK-RELATED"/>
    <property type="match status" value="1"/>
</dbReference>
<reference evidence="18" key="1">
    <citation type="submission" date="2016-01" db="EMBL/GenBank/DDBJ databases">
        <authorList>
            <person name="Peeters C."/>
        </authorList>
    </citation>
    <scope>NUCLEOTIDE SEQUENCE [LARGE SCALE GENOMIC DNA]</scope>
    <source>
        <strain evidence="18">LMG 29317</strain>
    </source>
</reference>
<dbReference type="InterPro" id="IPR032807">
    <property type="entry name" value="GNVR"/>
</dbReference>
<keyword evidence="5" id="KW-0808">Transferase</keyword>
<comment type="subcellular location">
    <subcellularLocation>
        <location evidence="1">Cell inner membrane</location>
        <topology evidence="1">Multi-pass membrane protein</topology>
    </subcellularLocation>
</comment>
<evidence type="ECO:0000313" key="18">
    <source>
        <dbReference type="EMBL" id="SAL86417.1"/>
    </source>
</evidence>
<keyword evidence="6 14" id="KW-0812">Transmembrane</keyword>
<evidence type="ECO:0000313" key="19">
    <source>
        <dbReference type="Proteomes" id="UP000055019"/>
    </source>
</evidence>
<evidence type="ECO:0000256" key="1">
    <source>
        <dbReference type="ARBA" id="ARBA00004429"/>
    </source>
</evidence>
<dbReference type="Proteomes" id="UP000055019">
    <property type="component" value="Unassembled WGS sequence"/>
</dbReference>
<feature type="domain" description="Tyrosine-protein kinase G-rich" evidence="17">
    <location>
        <begin position="385"/>
        <end position="465"/>
    </location>
</feature>
<feature type="transmembrane region" description="Helical" evidence="14">
    <location>
        <begin position="440"/>
        <end position="462"/>
    </location>
</feature>
<evidence type="ECO:0000256" key="7">
    <source>
        <dbReference type="ARBA" id="ARBA00022741"/>
    </source>
</evidence>
<organism evidence="18 19">
    <name type="scientific">Caballeronia arvi</name>
    <dbReference type="NCBI Taxonomy" id="1777135"/>
    <lineage>
        <taxon>Bacteria</taxon>
        <taxon>Pseudomonadati</taxon>
        <taxon>Pseudomonadota</taxon>
        <taxon>Betaproteobacteria</taxon>
        <taxon>Burkholderiales</taxon>
        <taxon>Burkholderiaceae</taxon>
        <taxon>Caballeronia</taxon>
    </lineage>
</organism>
<evidence type="ECO:0000256" key="14">
    <source>
        <dbReference type="SAM" id="Phobius"/>
    </source>
</evidence>
<dbReference type="Pfam" id="PF23607">
    <property type="entry name" value="WZC_N"/>
    <property type="match status" value="1"/>
</dbReference>
<keyword evidence="19" id="KW-1185">Reference proteome</keyword>
<evidence type="ECO:0000256" key="10">
    <source>
        <dbReference type="ARBA" id="ARBA00022989"/>
    </source>
</evidence>
<keyword evidence="3" id="KW-1003">Cell membrane</keyword>
<proteinExistence type="inferred from homology"/>
<keyword evidence="9" id="KW-0067">ATP-binding</keyword>
<dbReference type="GO" id="GO:0004713">
    <property type="term" value="F:protein tyrosine kinase activity"/>
    <property type="evidence" value="ECO:0007669"/>
    <property type="project" value="TreeGrafter"/>
</dbReference>
<evidence type="ECO:0000256" key="3">
    <source>
        <dbReference type="ARBA" id="ARBA00022475"/>
    </source>
</evidence>
<evidence type="ECO:0000256" key="12">
    <source>
        <dbReference type="ARBA" id="ARBA00023137"/>
    </source>
</evidence>
<dbReference type="InterPro" id="IPR027417">
    <property type="entry name" value="P-loop_NTPase"/>
</dbReference>
<comment type="similarity">
    <text evidence="2">Belongs to the etk/wzc family.</text>
</comment>
<feature type="transmembrane region" description="Helical" evidence="14">
    <location>
        <begin position="34"/>
        <end position="57"/>
    </location>
</feature>
<dbReference type="CDD" id="cd05387">
    <property type="entry name" value="BY-kinase"/>
    <property type="match status" value="1"/>
</dbReference>
<evidence type="ECO:0000256" key="2">
    <source>
        <dbReference type="ARBA" id="ARBA00008883"/>
    </source>
</evidence>
<dbReference type="PANTHER" id="PTHR32309">
    <property type="entry name" value="TYROSINE-PROTEIN KINASE"/>
    <property type="match status" value="1"/>
</dbReference>
<comment type="caution">
    <text evidence="18">The sequence shown here is derived from an EMBL/GenBank/DDBJ whole genome shotgun (WGS) entry which is preliminary data.</text>
</comment>
<dbReference type="InterPro" id="IPR003856">
    <property type="entry name" value="LPS_length_determ_N"/>
</dbReference>
<keyword evidence="11 14" id="KW-0472">Membrane</keyword>
<accession>A0A158KZ81</accession>
<dbReference type="Gene3D" id="3.40.50.300">
    <property type="entry name" value="P-loop containing nucleotide triphosphate hydrolases"/>
    <property type="match status" value="1"/>
</dbReference>
<dbReference type="SUPFAM" id="SSF52540">
    <property type="entry name" value="P-loop containing nucleoside triphosphate hydrolases"/>
    <property type="match status" value="1"/>
</dbReference>
<feature type="domain" description="AAA" evidence="16">
    <location>
        <begin position="555"/>
        <end position="671"/>
    </location>
</feature>
<dbReference type="Pfam" id="PF13807">
    <property type="entry name" value="GNVR"/>
    <property type="match status" value="1"/>
</dbReference>
<evidence type="ECO:0000256" key="5">
    <source>
        <dbReference type="ARBA" id="ARBA00022679"/>
    </source>
</evidence>
<gene>
    <name evidence="18" type="ORF">AWB74_07693</name>
</gene>
<evidence type="ECO:0000256" key="6">
    <source>
        <dbReference type="ARBA" id="ARBA00022692"/>
    </source>
</evidence>
<dbReference type="InterPro" id="IPR050445">
    <property type="entry name" value="Bact_polysacc_biosynth/exp"/>
</dbReference>
<name>A0A158KZ81_9BURK</name>
<keyword evidence="4" id="KW-0997">Cell inner membrane</keyword>
<dbReference type="GO" id="GO:0005886">
    <property type="term" value="C:plasma membrane"/>
    <property type="evidence" value="ECO:0007669"/>
    <property type="project" value="UniProtKB-SubCell"/>
</dbReference>
<comment type="catalytic activity">
    <reaction evidence="13">
        <text>L-tyrosyl-[protein] + ATP = O-phospho-L-tyrosyl-[protein] + ADP + H(+)</text>
        <dbReference type="Rhea" id="RHEA:10596"/>
        <dbReference type="Rhea" id="RHEA-COMP:10136"/>
        <dbReference type="Rhea" id="RHEA-COMP:20101"/>
        <dbReference type="ChEBI" id="CHEBI:15378"/>
        <dbReference type="ChEBI" id="CHEBI:30616"/>
        <dbReference type="ChEBI" id="CHEBI:46858"/>
        <dbReference type="ChEBI" id="CHEBI:61978"/>
        <dbReference type="ChEBI" id="CHEBI:456216"/>
    </reaction>
</comment>
<dbReference type="InterPro" id="IPR005702">
    <property type="entry name" value="Wzc-like_C"/>
</dbReference>
<dbReference type="RefSeq" id="WP_061151834.1">
    <property type="nucleotide sequence ID" value="NZ_FCOM02000072.1"/>
</dbReference>